<dbReference type="GeneID" id="18930452"/>
<evidence type="ECO:0000313" key="2">
    <source>
        <dbReference type="EMBL" id="EGG03411.1"/>
    </source>
</evidence>
<feature type="region of interest" description="Disordered" evidence="1">
    <location>
        <begin position="539"/>
        <end position="603"/>
    </location>
</feature>
<feature type="compositionally biased region" description="Polar residues" evidence="1">
    <location>
        <begin position="220"/>
        <end position="240"/>
    </location>
</feature>
<feature type="compositionally biased region" description="Polar residues" evidence="1">
    <location>
        <begin position="185"/>
        <end position="197"/>
    </location>
</feature>
<sequence>MTHVHGSDSEPVLGIPTQDATQWVHPVPIPHPAVIPHPQTVIPHPQAPNIPHPHVIPHSEGLPLPDAYIFLFRDERDAMRWSESHGGAGVGGLVIPEPQSVPPIQPGPLLSHPPIPLHPTTAQEFVAPYHPFQQISPQYHPTFQHFTPHYQPVTSGYPNVPLPPPFHETYDVFRDQDFRSPPLFPSQSNLQPLNPGQTIPGPSRKWKSKRKKKVPSSGSTTTVGKTLLTRPTRSSDSSDQLIQKNLAGLRIDSKDKQVGGSEVPDGNDETSQGFKESQASNSEEIESFHPKEEEKQPETGPSKPIKAENLQKKASFVDAVLSASTPRLDSFQTVKDGVLPNPSGTQKLIKDKLKVGQKKGSEGRTSMVNKGKGSRVVDAQKSVVDRLDTAQKKGSEGRTSMVNKAKGSRIVDAQKSMVDRLDTAQKKVLPMPSPDTKEKIKDSSISLGSDQGGSPKIGSIEDQPSSSKLKVDEDGWQVYMNKKSQKGIHPTLFSTSSLSARKSRFRDLDKFALMKDQVQNSIDQAKRLAHEEKIESFRNEGKGLTDLNEENLPEETALVEKVKSSKSTRKKGKAKGKGKKQAINQSSGSRSGKKPTVGSSKASADDLALEEALAASKKSIIDRLSPERQEHIKKVVLTMLQKDNPKAFANIFIDMPEYNKLFKGTDQDTEEAMQELILGPVFQDIIDSVGNLEGHRRHRALRDQLDDRVIQQNWNLGIYHNSIEEPIMNVAEALSVKEVFPIFYKSKLGDWETVREKLDRLDVDEFQRLEDVIEYHQVEKRLAMIWAMQEVNQKGDSLFKEAGLKALAIQGINLPMLVSLCDLMGLSPARMVTGEISESALIIKYLRIYRLMHGKFTAGLGDIYEMEDDLNWLESPVRYFLTENTKLKDPFEKRLKSLIREGDGKSIAYIEWCKSIGIEWNPSFEHHQVSLAEALSSAHFGISLDDLIKLQTKIQQHENLKRVMINNQLNHKHQSMGGGGTSLLYENQNHQLYWPKNAEDFLPQFENFRRYFECFGQKLMMSKSRGK</sequence>
<accession>F4RVS6</accession>
<feature type="region of interest" description="Disordered" evidence="1">
    <location>
        <begin position="352"/>
        <end position="470"/>
    </location>
</feature>
<feature type="compositionally biased region" description="Basic and acidic residues" evidence="1">
    <location>
        <begin position="383"/>
        <end position="396"/>
    </location>
</feature>
<reference evidence="3" key="1">
    <citation type="journal article" date="2011" name="Proc. Natl. Acad. Sci. U.S.A.">
        <title>Obligate biotrophy features unraveled by the genomic analysis of rust fungi.</title>
        <authorList>
            <person name="Duplessis S."/>
            <person name="Cuomo C.A."/>
            <person name="Lin Y.-C."/>
            <person name="Aerts A."/>
            <person name="Tisserant E."/>
            <person name="Veneault-Fourrey C."/>
            <person name="Joly D.L."/>
            <person name="Hacquard S."/>
            <person name="Amselem J."/>
            <person name="Cantarel B.L."/>
            <person name="Chiu R."/>
            <person name="Coutinho P.M."/>
            <person name="Feau N."/>
            <person name="Field M."/>
            <person name="Frey P."/>
            <person name="Gelhaye E."/>
            <person name="Goldberg J."/>
            <person name="Grabherr M.G."/>
            <person name="Kodira C.D."/>
            <person name="Kohler A."/>
            <person name="Kuees U."/>
            <person name="Lindquist E.A."/>
            <person name="Lucas S.M."/>
            <person name="Mago R."/>
            <person name="Mauceli E."/>
            <person name="Morin E."/>
            <person name="Murat C."/>
            <person name="Pangilinan J.L."/>
            <person name="Park R."/>
            <person name="Pearson M."/>
            <person name="Quesneville H."/>
            <person name="Rouhier N."/>
            <person name="Sakthikumar S."/>
            <person name="Salamov A.A."/>
            <person name="Schmutz J."/>
            <person name="Selles B."/>
            <person name="Shapiro H."/>
            <person name="Tanguay P."/>
            <person name="Tuskan G.A."/>
            <person name="Henrissat B."/>
            <person name="Van de Peer Y."/>
            <person name="Rouze P."/>
            <person name="Ellis J.G."/>
            <person name="Dodds P.N."/>
            <person name="Schein J.E."/>
            <person name="Zhong S."/>
            <person name="Hamelin R.C."/>
            <person name="Grigoriev I.V."/>
            <person name="Szabo L.J."/>
            <person name="Martin F."/>
        </authorList>
    </citation>
    <scope>NUCLEOTIDE SEQUENCE [LARGE SCALE GENOMIC DNA]</scope>
    <source>
        <strain evidence="3">98AG31 / pathotype 3-4-7</strain>
    </source>
</reference>
<gene>
    <name evidence="2" type="ORF">MELLADRAFT_65535</name>
</gene>
<dbReference type="Proteomes" id="UP000001072">
    <property type="component" value="Unassembled WGS sequence"/>
</dbReference>
<feature type="region of interest" description="Disordered" evidence="1">
    <location>
        <begin position="176"/>
        <end position="240"/>
    </location>
</feature>
<dbReference type="EMBL" id="GL883124">
    <property type="protein sequence ID" value="EGG03411.1"/>
    <property type="molecule type" value="Genomic_DNA"/>
</dbReference>
<keyword evidence="3" id="KW-1185">Reference proteome</keyword>
<feature type="compositionally biased region" description="Basic residues" evidence="1">
    <location>
        <begin position="564"/>
        <end position="580"/>
    </location>
</feature>
<proteinExistence type="predicted"/>
<dbReference type="HOGENOM" id="CLU_294929_0_0_1"/>
<feature type="compositionally biased region" description="Basic and acidic residues" evidence="1">
    <location>
        <begin position="352"/>
        <end position="362"/>
    </location>
</feature>
<dbReference type="VEuPathDB" id="FungiDB:MELLADRAFT_65535"/>
<dbReference type="OrthoDB" id="10515123at2759"/>
<evidence type="ECO:0000313" key="3">
    <source>
        <dbReference type="Proteomes" id="UP000001072"/>
    </source>
</evidence>
<feature type="compositionally biased region" description="Basic residues" evidence="1">
    <location>
        <begin position="204"/>
        <end position="214"/>
    </location>
</feature>
<name>F4RVS6_MELLP</name>
<dbReference type="KEGG" id="mlr:MELLADRAFT_65535"/>
<feature type="region of interest" description="Disordered" evidence="1">
    <location>
        <begin position="252"/>
        <end position="310"/>
    </location>
</feature>
<dbReference type="RefSeq" id="XP_007413205.1">
    <property type="nucleotide sequence ID" value="XM_007413143.1"/>
</dbReference>
<dbReference type="InParanoid" id="F4RVS6"/>
<evidence type="ECO:0000256" key="1">
    <source>
        <dbReference type="SAM" id="MobiDB-lite"/>
    </source>
</evidence>
<feature type="compositionally biased region" description="Basic and acidic residues" evidence="1">
    <location>
        <begin position="286"/>
        <end position="297"/>
    </location>
</feature>
<feature type="compositionally biased region" description="Polar residues" evidence="1">
    <location>
        <begin position="269"/>
        <end position="282"/>
    </location>
</feature>
<organism evidence="3">
    <name type="scientific">Melampsora larici-populina (strain 98AG31 / pathotype 3-4-7)</name>
    <name type="common">Poplar leaf rust fungus</name>
    <dbReference type="NCBI Taxonomy" id="747676"/>
    <lineage>
        <taxon>Eukaryota</taxon>
        <taxon>Fungi</taxon>
        <taxon>Dikarya</taxon>
        <taxon>Basidiomycota</taxon>
        <taxon>Pucciniomycotina</taxon>
        <taxon>Pucciniomycetes</taxon>
        <taxon>Pucciniales</taxon>
        <taxon>Melampsoraceae</taxon>
        <taxon>Melampsora</taxon>
    </lineage>
</organism>
<dbReference type="AlphaFoldDB" id="F4RVS6"/>
<protein>
    <submittedName>
        <fullName evidence="2">Uncharacterized protein</fullName>
    </submittedName>
</protein>